<dbReference type="Pfam" id="PF19813">
    <property type="entry name" value="DUF6296"/>
    <property type="match status" value="1"/>
</dbReference>
<evidence type="ECO:0000313" key="1">
    <source>
        <dbReference type="EMBL" id="GAA1108266.1"/>
    </source>
</evidence>
<name>A0ABP4ELU2_9ACTN</name>
<dbReference type="Proteomes" id="UP001499987">
    <property type="component" value="Unassembled WGS sequence"/>
</dbReference>
<sequence>MIAMATLPTRWKLTFPGPAGSHWKKETVAVEQQAGSGPHGYPLYADTDRTVRVEIEDGGLVHVLDCVGRPLPDTPLHAHPLD</sequence>
<proteinExistence type="predicted"/>
<keyword evidence="2" id="KW-1185">Reference proteome</keyword>
<protein>
    <submittedName>
        <fullName evidence="1">Uncharacterized protein</fullName>
    </submittedName>
</protein>
<gene>
    <name evidence="1" type="ORF">GCM10009663_57620</name>
</gene>
<evidence type="ECO:0000313" key="2">
    <source>
        <dbReference type="Proteomes" id="UP001499987"/>
    </source>
</evidence>
<accession>A0ABP4ELU2</accession>
<reference evidence="2" key="1">
    <citation type="journal article" date="2019" name="Int. J. Syst. Evol. Microbiol.">
        <title>The Global Catalogue of Microorganisms (GCM) 10K type strain sequencing project: providing services to taxonomists for standard genome sequencing and annotation.</title>
        <authorList>
            <consortium name="The Broad Institute Genomics Platform"/>
            <consortium name="The Broad Institute Genome Sequencing Center for Infectious Disease"/>
            <person name="Wu L."/>
            <person name="Ma J."/>
        </authorList>
    </citation>
    <scope>NUCLEOTIDE SEQUENCE [LARGE SCALE GENOMIC DNA]</scope>
    <source>
        <strain evidence="2">JCM 13002</strain>
    </source>
</reference>
<comment type="caution">
    <text evidence="1">The sequence shown here is derived from an EMBL/GenBank/DDBJ whole genome shotgun (WGS) entry which is preliminary data.</text>
</comment>
<dbReference type="InterPro" id="IPR046263">
    <property type="entry name" value="DUF6296"/>
</dbReference>
<dbReference type="EMBL" id="BAAALD010000072">
    <property type="protein sequence ID" value="GAA1108266.1"/>
    <property type="molecule type" value="Genomic_DNA"/>
</dbReference>
<organism evidence="1 2">
    <name type="scientific">Kitasatospora arboriphila</name>
    <dbReference type="NCBI Taxonomy" id="258052"/>
    <lineage>
        <taxon>Bacteria</taxon>
        <taxon>Bacillati</taxon>
        <taxon>Actinomycetota</taxon>
        <taxon>Actinomycetes</taxon>
        <taxon>Kitasatosporales</taxon>
        <taxon>Streptomycetaceae</taxon>
        <taxon>Kitasatospora</taxon>
    </lineage>
</organism>